<dbReference type="OrthoDB" id="3034003at2759"/>
<feature type="transmembrane region" description="Helical" evidence="1">
    <location>
        <begin position="81"/>
        <end position="100"/>
    </location>
</feature>
<organism evidence="2 3">
    <name type="scientific">Lepidopterella palustris CBS 459.81</name>
    <dbReference type="NCBI Taxonomy" id="1314670"/>
    <lineage>
        <taxon>Eukaryota</taxon>
        <taxon>Fungi</taxon>
        <taxon>Dikarya</taxon>
        <taxon>Ascomycota</taxon>
        <taxon>Pezizomycotina</taxon>
        <taxon>Dothideomycetes</taxon>
        <taxon>Pleosporomycetidae</taxon>
        <taxon>Mytilinidiales</taxon>
        <taxon>Argynnaceae</taxon>
        <taxon>Lepidopterella</taxon>
    </lineage>
</organism>
<keyword evidence="3" id="KW-1185">Reference proteome</keyword>
<keyword evidence="1" id="KW-0812">Transmembrane</keyword>
<dbReference type="EMBL" id="KV745748">
    <property type="protein sequence ID" value="OCK73509.1"/>
    <property type="molecule type" value="Genomic_DNA"/>
</dbReference>
<evidence type="ECO:0000313" key="3">
    <source>
        <dbReference type="Proteomes" id="UP000250266"/>
    </source>
</evidence>
<evidence type="ECO:0000256" key="1">
    <source>
        <dbReference type="SAM" id="Phobius"/>
    </source>
</evidence>
<feature type="transmembrane region" description="Helical" evidence="1">
    <location>
        <begin position="6"/>
        <end position="23"/>
    </location>
</feature>
<feature type="transmembrane region" description="Helical" evidence="1">
    <location>
        <begin position="699"/>
        <end position="728"/>
    </location>
</feature>
<evidence type="ECO:0000313" key="2">
    <source>
        <dbReference type="EMBL" id="OCK73509.1"/>
    </source>
</evidence>
<protein>
    <submittedName>
        <fullName evidence="2">Uncharacterized protein</fullName>
    </submittedName>
</protein>
<dbReference type="Proteomes" id="UP000250266">
    <property type="component" value="Unassembled WGS sequence"/>
</dbReference>
<keyword evidence="1" id="KW-0472">Membrane</keyword>
<gene>
    <name evidence="2" type="ORF">K432DRAFT_430554</name>
</gene>
<name>A0A8E2DXM5_9PEZI</name>
<reference evidence="2 3" key="1">
    <citation type="journal article" date="2016" name="Nat. Commun.">
        <title>Ectomycorrhizal ecology is imprinted in the genome of the dominant symbiotic fungus Cenococcum geophilum.</title>
        <authorList>
            <consortium name="DOE Joint Genome Institute"/>
            <person name="Peter M."/>
            <person name="Kohler A."/>
            <person name="Ohm R.A."/>
            <person name="Kuo A."/>
            <person name="Krutzmann J."/>
            <person name="Morin E."/>
            <person name="Arend M."/>
            <person name="Barry K.W."/>
            <person name="Binder M."/>
            <person name="Choi C."/>
            <person name="Clum A."/>
            <person name="Copeland A."/>
            <person name="Grisel N."/>
            <person name="Haridas S."/>
            <person name="Kipfer T."/>
            <person name="LaButti K."/>
            <person name="Lindquist E."/>
            <person name="Lipzen A."/>
            <person name="Maire R."/>
            <person name="Meier B."/>
            <person name="Mihaltcheva S."/>
            <person name="Molinier V."/>
            <person name="Murat C."/>
            <person name="Poggeler S."/>
            <person name="Quandt C.A."/>
            <person name="Sperisen C."/>
            <person name="Tritt A."/>
            <person name="Tisserant E."/>
            <person name="Crous P.W."/>
            <person name="Henrissat B."/>
            <person name="Nehls U."/>
            <person name="Egli S."/>
            <person name="Spatafora J.W."/>
            <person name="Grigoriev I.V."/>
            <person name="Martin F.M."/>
        </authorList>
    </citation>
    <scope>NUCLEOTIDE SEQUENCE [LARGE SCALE GENOMIC DNA]</scope>
    <source>
        <strain evidence="2 3">CBS 459.81</strain>
    </source>
</reference>
<accession>A0A8E2DXM5</accession>
<proteinExistence type="predicted"/>
<sequence length="833" mass="89937">MTQLTVGYAAGIIAAGIFVARLWSPNTLTFIISGLLQDRSSAATWTVASRALQCSHWPDVLQTDSVLSHGVRKDILLLTKLIPLMGGLIAIAGVVTPLGLHEALLPSGSIQTPFQYIADTSSFGYGTPPRSNYSFNRMCGDGNPFQGYIKPCPFSDTVSIVTTYPNGTISYDYPYGVDLSIPKTVLDTYSSGTDSETTVSNFFDIQWRRYTTTNDDLYNNGSSYLVGAFRNMESLLLRNTVEPVEGLVVDTVNGGIGFRNHTIPPGFQHGVTWKEDLLFIEPETVCVDTNLTLDYMIIPTKNNSDSGGITNVVLTDRGGFVNLNHTYPEPDLSNPQKNPDLFGRAYKAAWLNNAYTALWYNVTDENNAAAGTRAFSYLNSELNKTFPIPTNFDGSITGLDFLGIGVDYGTYLSASYSGLTNASDPGATLNPFGITPNNFSDIYMLCTGAGNGDFANITNILVNCGMMRGVPQRQSPGSRLIFDSGSSWSQPIYTCASAIKATIKTVSFNYNGTDSLLSSLTIPEIQDKTYANESSMPLWGVENTGNAYYTQDMNLIWGLVSPAYENNQNVSTVRQPSLYLPGWIGTLDTLGMLATSYENLPGSDFSVGALATAYDIGGPNAGQFDYSGQTNMAMWSRWQTLTNSPRTAALIPNLIYTDIAAAAVVGTKGVLGPGNAAHENQVALPVTPTVSKIQYHYPFAIPALAAALILVVITLLAFVTVCLGGLGIGRMRLHLQQISPGRVYTTFMYRGPDGLTMNSKDWSKQFGKKMVDLSGEFPVATNVMPQSDKGFRVSGYETSCSNDRSAEGEGLVAGVIHSNERSEGDIGGYGFAH</sequence>
<dbReference type="AlphaFoldDB" id="A0A8E2DXM5"/>
<keyword evidence="1" id="KW-1133">Transmembrane helix</keyword>